<dbReference type="InterPro" id="IPR013595">
    <property type="entry name" value="Pept_S33_TAP-like_C"/>
</dbReference>
<comment type="similarity">
    <text evidence="1">Belongs to the peptidase S33 family.</text>
</comment>
<dbReference type="EMBL" id="LJSN01000005">
    <property type="protein sequence ID" value="PNE36584.1"/>
    <property type="molecule type" value="Genomic_DNA"/>
</dbReference>
<feature type="signal peptide" evidence="4">
    <location>
        <begin position="1"/>
        <end position="35"/>
    </location>
</feature>
<keyword evidence="2 4" id="KW-0732">Signal</keyword>
<keyword evidence="3" id="KW-0378">Hydrolase</keyword>
<proteinExistence type="inferred from homology"/>
<evidence type="ECO:0000256" key="4">
    <source>
        <dbReference type="SAM" id="SignalP"/>
    </source>
</evidence>
<evidence type="ECO:0000313" key="7">
    <source>
        <dbReference type="Proteomes" id="UP000236047"/>
    </source>
</evidence>
<dbReference type="PANTHER" id="PTHR43248">
    <property type="entry name" value="2-SUCCINYL-6-HYDROXY-2,4-CYCLOHEXADIENE-1-CARBOXYLATE SYNTHASE"/>
    <property type="match status" value="1"/>
</dbReference>
<dbReference type="AlphaFoldDB" id="A0A2N8P6D9"/>
<organism evidence="6 7">
    <name type="scientific">Streptomyces noursei</name>
    <name type="common">Streptomyces albulus</name>
    <dbReference type="NCBI Taxonomy" id="1971"/>
    <lineage>
        <taxon>Bacteria</taxon>
        <taxon>Bacillati</taxon>
        <taxon>Actinomycetota</taxon>
        <taxon>Actinomycetes</taxon>
        <taxon>Kitasatosporales</taxon>
        <taxon>Streptomycetaceae</taxon>
        <taxon>Streptomyces</taxon>
    </lineage>
</organism>
<dbReference type="InterPro" id="IPR029058">
    <property type="entry name" value="AB_hydrolase_fold"/>
</dbReference>
<evidence type="ECO:0000259" key="5">
    <source>
        <dbReference type="Pfam" id="PF08386"/>
    </source>
</evidence>
<evidence type="ECO:0000256" key="2">
    <source>
        <dbReference type="ARBA" id="ARBA00022729"/>
    </source>
</evidence>
<dbReference type="RefSeq" id="WP_102926858.1">
    <property type="nucleotide sequence ID" value="NZ_LJSN01000005.1"/>
</dbReference>
<sequence length="512" mass="54141">MTSYRGLKAQRLLLLGLSGAMVAVTVGAVAPGARAADEDRQGGAPTAPRLTWRSCERAGGPAGQECADLPVPLDYRDPAGPQVTLAVTRVRSDRPAARRGTLLVIPGGPGGSGVDRVVRTAGPLRQQLAGAYDLVGFDPRGVGGSARAGCGLAAGDRELVTLRSWPAADGGIAENIARARRIAAACARNGGPLVRSMSTANEVRDIDRLRQALGERKLSAWGTSYGTYVAAVYAQTHPDRTDRWVLDSTGDPNPARVARGWLTNMAQGADDRFPDFAAWAADPARAADGLRLAQRADQVRPLVLRLAAELDRAPKPSNVPGAPLTGNRLRQALQNALYGDESAFAGLASLINEARDPAATPRLPGDVAGPLPDPDAAVAVATICNDVEWPRDPESYRRAVAVDRARHPLTAGMPANITPCAFWKDRPADPPVRITDRGPADIMMIQNLRDPATPYFGTKKMRAALGQRARMVTVDHGGHGAYLANGNACGNRAVTAFLRDGRRPRQDVYCAG</sequence>
<comment type="caution">
    <text evidence="6">The sequence shown here is derived from an EMBL/GenBank/DDBJ whole genome shotgun (WGS) entry which is preliminary data.</text>
</comment>
<dbReference type="SUPFAM" id="SSF53474">
    <property type="entry name" value="alpha/beta-Hydrolases"/>
    <property type="match status" value="1"/>
</dbReference>
<dbReference type="Proteomes" id="UP000236047">
    <property type="component" value="Unassembled WGS sequence"/>
</dbReference>
<feature type="domain" description="Peptidase S33 tripeptidyl aminopeptidase-like C-terminal" evidence="5">
    <location>
        <begin position="416"/>
        <end position="510"/>
    </location>
</feature>
<name>A0A2N8P6D9_STRNR</name>
<evidence type="ECO:0000313" key="6">
    <source>
        <dbReference type="EMBL" id="PNE36584.1"/>
    </source>
</evidence>
<dbReference type="PANTHER" id="PTHR43248:SF29">
    <property type="entry name" value="TRIPEPTIDYL AMINOPEPTIDASE"/>
    <property type="match status" value="1"/>
</dbReference>
<dbReference type="GO" id="GO:0016787">
    <property type="term" value="F:hydrolase activity"/>
    <property type="evidence" value="ECO:0007669"/>
    <property type="project" value="UniProtKB-KW"/>
</dbReference>
<evidence type="ECO:0000256" key="1">
    <source>
        <dbReference type="ARBA" id="ARBA00010088"/>
    </source>
</evidence>
<reference evidence="7" key="1">
    <citation type="submission" date="2015-09" db="EMBL/GenBank/DDBJ databases">
        <authorList>
            <person name="Graham D.E."/>
            <person name="Mahan K.M."/>
            <person name="Klingeman D.M."/>
            <person name="Fida T."/>
            <person name="Giannone R.J."/>
            <person name="Hettich R.L."/>
            <person name="Parry R.J."/>
            <person name="Spain J.C."/>
        </authorList>
    </citation>
    <scope>NUCLEOTIDE SEQUENCE [LARGE SCALE GENOMIC DNA]</scope>
    <source>
        <strain evidence="7">JCM 4701</strain>
    </source>
</reference>
<keyword evidence="7" id="KW-1185">Reference proteome</keyword>
<dbReference type="Pfam" id="PF08386">
    <property type="entry name" value="Abhydrolase_4"/>
    <property type="match status" value="1"/>
</dbReference>
<protein>
    <recommendedName>
        <fullName evidence="5">Peptidase S33 tripeptidyl aminopeptidase-like C-terminal domain-containing protein</fullName>
    </recommendedName>
</protein>
<accession>A0A2N8P6D9</accession>
<dbReference type="Gene3D" id="3.40.50.1820">
    <property type="entry name" value="alpha/beta hydrolase"/>
    <property type="match status" value="2"/>
</dbReference>
<dbReference type="InterPro" id="IPR051601">
    <property type="entry name" value="Serine_prot/Carboxylest_S33"/>
</dbReference>
<evidence type="ECO:0000256" key="3">
    <source>
        <dbReference type="ARBA" id="ARBA00022801"/>
    </source>
</evidence>
<feature type="chain" id="PRO_5014698954" description="Peptidase S33 tripeptidyl aminopeptidase-like C-terminal domain-containing protein" evidence="4">
    <location>
        <begin position="36"/>
        <end position="512"/>
    </location>
</feature>
<gene>
    <name evidence="6" type="ORF">AOB60_41790</name>
</gene>